<keyword evidence="1" id="KW-0732">Signal</keyword>
<dbReference type="Proteomes" id="UP000053676">
    <property type="component" value="Unassembled WGS sequence"/>
</dbReference>
<evidence type="ECO:0000313" key="2">
    <source>
        <dbReference type="EMBL" id="ETN74633.1"/>
    </source>
</evidence>
<dbReference type="OMA" id="WFRCTAS"/>
<name>W2SYK3_NECAM</name>
<gene>
    <name evidence="2" type="ORF">NECAME_12843</name>
</gene>
<keyword evidence="3" id="KW-1185">Reference proteome</keyword>
<feature type="signal peptide" evidence="1">
    <location>
        <begin position="1"/>
        <end position="31"/>
    </location>
</feature>
<evidence type="ECO:0000313" key="3">
    <source>
        <dbReference type="Proteomes" id="UP000053676"/>
    </source>
</evidence>
<sequence length="140" mass="15988">MRFLMVVKPYGFSFSMNYLLLLWFLLSICAADDLINPQKCWFRCTASCLNEHKGGNVQHCLATCKPYDDPQLCAPDDLKCWEKCKDQKPAQPIGVTDGFHMEQNNLTSVVVFNPVKGATFYVVQYKGSNEEHFAPDHFEV</sequence>
<dbReference type="STRING" id="51031.W2SYK3"/>
<proteinExistence type="predicted"/>
<protein>
    <submittedName>
        <fullName evidence="2">Uncharacterized protein</fullName>
    </submittedName>
</protein>
<evidence type="ECO:0000256" key="1">
    <source>
        <dbReference type="SAM" id="SignalP"/>
    </source>
</evidence>
<dbReference type="AlphaFoldDB" id="W2SYK3"/>
<accession>W2SYK3</accession>
<reference evidence="3" key="1">
    <citation type="journal article" date="2014" name="Nat. Genet.">
        <title>Genome of the human hookworm Necator americanus.</title>
        <authorList>
            <person name="Tang Y.T."/>
            <person name="Gao X."/>
            <person name="Rosa B.A."/>
            <person name="Abubucker S."/>
            <person name="Hallsworth-Pepin K."/>
            <person name="Martin J."/>
            <person name="Tyagi R."/>
            <person name="Heizer E."/>
            <person name="Zhang X."/>
            <person name="Bhonagiri-Palsikar V."/>
            <person name="Minx P."/>
            <person name="Warren W.C."/>
            <person name="Wang Q."/>
            <person name="Zhan B."/>
            <person name="Hotez P.J."/>
            <person name="Sternberg P.W."/>
            <person name="Dougall A."/>
            <person name="Gaze S.T."/>
            <person name="Mulvenna J."/>
            <person name="Sotillo J."/>
            <person name="Ranganathan S."/>
            <person name="Rabelo E.M."/>
            <person name="Wilson R.K."/>
            <person name="Felgner P.L."/>
            <person name="Bethony J."/>
            <person name="Hawdon J.M."/>
            <person name="Gasser R.B."/>
            <person name="Loukas A."/>
            <person name="Mitreva M."/>
        </authorList>
    </citation>
    <scope>NUCLEOTIDE SEQUENCE [LARGE SCALE GENOMIC DNA]</scope>
</reference>
<organism evidence="2 3">
    <name type="scientific">Necator americanus</name>
    <name type="common">Human hookworm</name>
    <dbReference type="NCBI Taxonomy" id="51031"/>
    <lineage>
        <taxon>Eukaryota</taxon>
        <taxon>Metazoa</taxon>
        <taxon>Ecdysozoa</taxon>
        <taxon>Nematoda</taxon>
        <taxon>Chromadorea</taxon>
        <taxon>Rhabditida</taxon>
        <taxon>Rhabditina</taxon>
        <taxon>Rhabditomorpha</taxon>
        <taxon>Strongyloidea</taxon>
        <taxon>Ancylostomatidae</taxon>
        <taxon>Bunostominae</taxon>
        <taxon>Necator</taxon>
    </lineage>
</organism>
<dbReference type="KEGG" id="nai:NECAME_12843"/>
<dbReference type="OrthoDB" id="5890680at2759"/>
<dbReference type="EMBL" id="KI660345">
    <property type="protein sequence ID" value="ETN74633.1"/>
    <property type="molecule type" value="Genomic_DNA"/>
</dbReference>
<feature type="chain" id="PRO_5004824723" evidence="1">
    <location>
        <begin position="32"/>
        <end position="140"/>
    </location>
</feature>